<feature type="transmembrane region" description="Helical" evidence="1">
    <location>
        <begin position="12"/>
        <end position="35"/>
    </location>
</feature>
<keyword evidence="1" id="KW-0812">Transmembrane</keyword>
<feature type="transmembrane region" description="Helical" evidence="1">
    <location>
        <begin position="41"/>
        <end position="62"/>
    </location>
</feature>
<reference evidence="2" key="1">
    <citation type="journal article" date="2019" name="PLoS Negl. Trop. Dis.">
        <title>Revisiting the worldwide diversity of Leptospira species in the environment.</title>
        <authorList>
            <person name="Vincent A.T."/>
            <person name="Schiettekatte O."/>
            <person name="Bourhy P."/>
            <person name="Veyrier F.J."/>
            <person name="Picardeau M."/>
        </authorList>
    </citation>
    <scope>NUCLEOTIDE SEQUENCE [LARGE SCALE GENOMIC DNA]</scope>
    <source>
        <strain evidence="2">201300427</strain>
    </source>
</reference>
<dbReference type="InterPro" id="IPR032820">
    <property type="entry name" value="ATPase_put"/>
</dbReference>
<evidence type="ECO:0000313" key="2">
    <source>
        <dbReference type="EMBL" id="TGN20676.1"/>
    </source>
</evidence>
<name>A0A4V3JYD6_9LEPT</name>
<protein>
    <submittedName>
        <fullName evidence="2">AtpZ/AtpI family protein</fullName>
    </submittedName>
</protein>
<gene>
    <name evidence="2" type="ORF">EHS15_02110</name>
</gene>
<dbReference type="Proteomes" id="UP000298058">
    <property type="component" value="Unassembled WGS sequence"/>
</dbReference>
<keyword evidence="3" id="KW-1185">Reference proteome</keyword>
<keyword evidence="1" id="KW-0472">Membrane</keyword>
<dbReference type="AlphaFoldDB" id="A0A4V3JYD6"/>
<evidence type="ECO:0000256" key="1">
    <source>
        <dbReference type="SAM" id="Phobius"/>
    </source>
</evidence>
<organism evidence="2 3">
    <name type="scientific">Leptospira idonii</name>
    <dbReference type="NCBI Taxonomy" id="1193500"/>
    <lineage>
        <taxon>Bacteria</taxon>
        <taxon>Pseudomonadati</taxon>
        <taxon>Spirochaetota</taxon>
        <taxon>Spirochaetia</taxon>
        <taxon>Leptospirales</taxon>
        <taxon>Leptospiraceae</taxon>
        <taxon>Leptospira</taxon>
    </lineage>
</organism>
<proteinExistence type="predicted"/>
<dbReference type="RefSeq" id="WP_135758891.1">
    <property type="nucleotide sequence ID" value="NZ_RQHW01000008.1"/>
</dbReference>
<keyword evidence="1" id="KW-1133">Transmembrane helix</keyword>
<dbReference type="Pfam" id="PF09527">
    <property type="entry name" value="ATPase_gene1"/>
    <property type="match status" value="1"/>
</dbReference>
<sequence>MPDDKKKEPSQLGMVGAGFEFVTSILFFVVAGYYADEYFQTSPFLLLIGFFLGFAYSFYALIKRAKENE</sequence>
<evidence type="ECO:0000313" key="3">
    <source>
        <dbReference type="Proteomes" id="UP000298058"/>
    </source>
</evidence>
<dbReference type="OrthoDB" id="345164at2"/>
<accession>A0A4V3JYD6</accession>
<dbReference type="EMBL" id="RQHW01000008">
    <property type="protein sequence ID" value="TGN20676.1"/>
    <property type="molecule type" value="Genomic_DNA"/>
</dbReference>
<comment type="caution">
    <text evidence="2">The sequence shown here is derived from an EMBL/GenBank/DDBJ whole genome shotgun (WGS) entry which is preliminary data.</text>
</comment>